<protein>
    <recommendedName>
        <fullName evidence="3">Reverse transcriptase</fullName>
    </recommendedName>
</protein>
<dbReference type="AlphaFoldDB" id="A0AAW2DXV8"/>
<organism evidence="1 2">
    <name type="scientific">Lithocarpus litseifolius</name>
    <dbReference type="NCBI Taxonomy" id="425828"/>
    <lineage>
        <taxon>Eukaryota</taxon>
        <taxon>Viridiplantae</taxon>
        <taxon>Streptophyta</taxon>
        <taxon>Embryophyta</taxon>
        <taxon>Tracheophyta</taxon>
        <taxon>Spermatophyta</taxon>
        <taxon>Magnoliopsida</taxon>
        <taxon>eudicotyledons</taxon>
        <taxon>Gunneridae</taxon>
        <taxon>Pentapetalae</taxon>
        <taxon>rosids</taxon>
        <taxon>fabids</taxon>
        <taxon>Fagales</taxon>
        <taxon>Fagaceae</taxon>
        <taxon>Lithocarpus</taxon>
    </lineage>
</organism>
<reference evidence="1 2" key="1">
    <citation type="submission" date="2024-01" db="EMBL/GenBank/DDBJ databases">
        <title>A telomere-to-telomere, gap-free genome of sweet tea (Lithocarpus litseifolius).</title>
        <authorList>
            <person name="Zhou J."/>
        </authorList>
    </citation>
    <scope>NUCLEOTIDE SEQUENCE [LARGE SCALE GENOMIC DNA]</scope>
    <source>
        <strain evidence="1">Zhou-2022a</strain>
        <tissue evidence="1">Leaf</tissue>
    </source>
</reference>
<name>A0AAW2DXV8_9ROSI</name>
<evidence type="ECO:0000313" key="2">
    <source>
        <dbReference type="Proteomes" id="UP001459277"/>
    </source>
</evidence>
<evidence type="ECO:0000313" key="1">
    <source>
        <dbReference type="EMBL" id="KAL0015483.1"/>
    </source>
</evidence>
<dbReference type="EMBL" id="JAZDWU010000001">
    <property type="protein sequence ID" value="KAL0015483.1"/>
    <property type="molecule type" value="Genomic_DNA"/>
</dbReference>
<sequence>MLAKQGWRMIQGNDSLLYKCFKARYFPRSSFLDAKESPGCSFVWRSLMAALPILRSGYCWKVGNGSSISVLGDKWIPNHPTNKVLHPIHELVDEMVVSELINPKLHVWRSDMIMSLFHREDVKAICKIPLSRRAVSDSIIWMYNKNGKFFFKSAYKIARRIQVGYVTSRIRRGGNKVAYVLAQHARNLDDDLYWMEDSPPPALEAFYQGALLL</sequence>
<gene>
    <name evidence="1" type="ORF">SO802_002552</name>
</gene>
<keyword evidence="2" id="KW-1185">Reference proteome</keyword>
<comment type="caution">
    <text evidence="1">The sequence shown here is derived from an EMBL/GenBank/DDBJ whole genome shotgun (WGS) entry which is preliminary data.</text>
</comment>
<dbReference type="Proteomes" id="UP001459277">
    <property type="component" value="Unassembled WGS sequence"/>
</dbReference>
<proteinExistence type="predicted"/>
<evidence type="ECO:0008006" key="3">
    <source>
        <dbReference type="Google" id="ProtNLM"/>
    </source>
</evidence>
<accession>A0AAW2DXV8</accession>